<accession>A0A2P8HG65</accession>
<dbReference type="PANTHER" id="PTHR34351:SF2">
    <property type="entry name" value="DUF58 DOMAIN-CONTAINING PROTEIN"/>
    <property type="match status" value="1"/>
</dbReference>
<dbReference type="InterPro" id="IPR002881">
    <property type="entry name" value="DUF58"/>
</dbReference>
<keyword evidence="4" id="KW-1185">Reference proteome</keyword>
<evidence type="ECO:0000256" key="1">
    <source>
        <dbReference type="SAM" id="Phobius"/>
    </source>
</evidence>
<keyword evidence="1" id="KW-1133">Transmembrane helix</keyword>
<reference evidence="3 4" key="1">
    <citation type="submission" date="2018-03" db="EMBL/GenBank/DDBJ databases">
        <title>Genomic Encyclopedia of Type Strains, Phase III (KMG-III): the genomes of soil and plant-associated and newly described type strains.</title>
        <authorList>
            <person name="Whitman W."/>
        </authorList>
    </citation>
    <scope>NUCLEOTIDE SEQUENCE [LARGE SCALE GENOMIC DNA]</scope>
    <source>
        <strain evidence="3 4">CGMCC 1.07653</strain>
    </source>
</reference>
<feature type="transmembrane region" description="Helical" evidence="1">
    <location>
        <begin position="21"/>
        <end position="44"/>
    </location>
</feature>
<dbReference type="RefSeq" id="WP_146139939.1">
    <property type="nucleotide sequence ID" value="NZ_PYAV01000007.1"/>
</dbReference>
<evidence type="ECO:0000313" key="3">
    <source>
        <dbReference type="EMBL" id="PSL45205.1"/>
    </source>
</evidence>
<dbReference type="EMBL" id="PYAV01000007">
    <property type="protein sequence ID" value="PSL45205.1"/>
    <property type="molecule type" value="Genomic_DNA"/>
</dbReference>
<evidence type="ECO:0000313" key="4">
    <source>
        <dbReference type="Proteomes" id="UP000242310"/>
    </source>
</evidence>
<comment type="caution">
    <text evidence="3">The sequence shown here is derived from an EMBL/GenBank/DDBJ whole genome shotgun (WGS) entry which is preliminary data.</text>
</comment>
<dbReference type="Proteomes" id="UP000242310">
    <property type="component" value="Unassembled WGS sequence"/>
</dbReference>
<dbReference type="PANTHER" id="PTHR34351">
    <property type="entry name" value="SLR1927 PROTEIN-RELATED"/>
    <property type="match status" value="1"/>
</dbReference>
<protein>
    <submittedName>
        <fullName evidence="3">Uncharacterized protein (DUF58 family)</fullName>
    </submittedName>
</protein>
<sequence length="401" mass="46196">MYFKRLKFRQKRKEPSENFQIRYVPRFQWLVYTAPLLLLLGYLFSLLPVILAGLSGLLFVGWTNLYFWWMNKHLQVISFDQAQWYFPNDAGKLAIQVKNPGMLPVWEAEVRIRVHNTSRAVAFEDGSPQSDEQTFPLVLGPKAVKEIHLPFTTVKRGTADLRAVELTLTDPLRFGKVTKTFYPKATTNLCVYPTLSMPAPPAEAARQHPGSELVPFTPFENRLEPSGTRDYTYGDNVRNIDWRATARMQHTQVRTFETEQYQMWTIILHLNETSSQNFETQVQYAVWYMMRAEEKQIPFSLYINLQYPQSQGVVSLLHKEGASGLREGMQLLAKIRAQAVITPLWKTYAFIKQRDVIPPVLIHIGPSGEDLPSYQVWQAQGTVVTKTAPDMHERQGAQWSV</sequence>
<name>A0A2P8HG65_9BACI</name>
<keyword evidence="1" id="KW-0472">Membrane</keyword>
<gene>
    <name evidence="3" type="ORF">B0H94_107210</name>
</gene>
<proteinExistence type="predicted"/>
<dbReference type="OrthoDB" id="9789943at2"/>
<dbReference type="Pfam" id="PF01882">
    <property type="entry name" value="DUF58"/>
    <property type="match status" value="1"/>
</dbReference>
<evidence type="ECO:0000259" key="2">
    <source>
        <dbReference type="Pfam" id="PF01882"/>
    </source>
</evidence>
<feature type="domain" description="DUF58" evidence="2">
    <location>
        <begin position="228"/>
        <end position="283"/>
    </location>
</feature>
<dbReference type="AlphaFoldDB" id="A0A2P8HG65"/>
<keyword evidence="1" id="KW-0812">Transmembrane</keyword>
<organism evidence="3 4">
    <name type="scientific">Salsuginibacillus halophilus</name>
    <dbReference type="NCBI Taxonomy" id="517424"/>
    <lineage>
        <taxon>Bacteria</taxon>
        <taxon>Bacillati</taxon>
        <taxon>Bacillota</taxon>
        <taxon>Bacilli</taxon>
        <taxon>Bacillales</taxon>
        <taxon>Bacillaceae</taxon>
        <taxon>Salsuginibacillus</taxon>
    </lineage>
</organism>